<proteinExistence type="predicted"/>
<gene>
    <name evidence="3" type="ORF">UFOVP1207_31</name>
    <name evidence="2" type="ORF">UFOVP474_35</name>
</gene>
<sequence length="171" mass="19517">MLTILSTLISFLMGGLPKLLDFFQDRNDKKHELALAQLQIERELELRKAGFEAQERIEQIHSAQLELETKAKSEENLVSAQVAEMNAIYKHDESLNEGTSQWMKNLRAGVRSFITLGFFFLLVFVDVGLFMYGWNRGIEFPQLAEKLWDGNTQALFASIIAFHFGGRAFGK</sequence>
<dbReference type="EMBL" id="LR797155">
    <property type="protein sequence ID" value="CAB4189859.1"/>
    <property type="molecule type" value="Genomic_DNA"/>
</dbReference>
<reference evidence="2" key="1">
    <citation type="submission" date="2020-04" db="EMBL/GenBank/DDBJ databases">
        <authorList>
            <person name="Chiriac C."/>
            <person name="Salcher M."/>
            <person name="Ghai R."/>
            <person name="Kavagutti S V."/>
        </authorList>
    </citation>
    <scope>NUCLEOTIDE SEQUENCE</scope>
</reference>
<feature type="transmembrane region" description="Helical" evidence="1">
    <location>
        <begin position="113"/>
        <end position="134"/>
    </location>
</feature>
<accession>A0A6J5MJM2</accession>
<evidence type="ECO:0000313" key="3">
    <source>
        <dbReference type="EMBL" id="CAB4189859.1"/>
    </source>
</evidence>
<evidence type="ECO:0000313" key="2">
    <source>
        <dbReference type="EMBL" id="CAB4145723.1"/>
    </source>
</evidence>
<organism evidence="2">
    <name type="scientific">uncultured Caudovirales phage</name>
    <dbReference type="NCBI Taxonomy" id="2100421"/>
    <lineage>
        <taxon>Viruses</taxon>
        <taxon>Duplodnaviria</taxon>
        <taxon>Heunggongvirae</taxon>
        <taxon>Uroviricota</taxon>
        <taxon>Caudoviricetes</taxon>
        <taxon>Peduoviridae</taxon>
        <taxon>Maltschvirus</taxon>
        <taxon>Maltschvirus maltsch</taxon>
    </lineage>
</organism>
<protein>
    <recommendedName>
        <fullName evidence="4">Holin of 3TMs, for gene-transfer release</fullName>
    </recommendedName>
</protein>
<keyword evidence="1" id="KW-1133">Transmembrane helix</keyword>
<evidence type="ECO:0008006" key="4">
    <source>
        <dbReference type="Google" id="ProtNLM"/>
    </source>
</evidence>
<evidence type="ECO:0000256" key="1">
    <source>
        <dbReference type="SAM" id="Phobius"/>
    </source>
</evidence>
<keyword evidence="1" id="KW-0472">Membrane</keyword>
<keyword evidence="1" id="KW-0812">Transmembrane</keyword>
<name>A0A6J5MJM2_9CAUD</name>
<dbReference type="EMBL" id="LR796445">
    <property type="protein sequence ID" value="CAB4145723.1"/>
    <property type="molecule type" value="Genomic_DNA"/>
</dbReference>